<evidence type="ECO:0000259" key="6">
    <source>
        <dbReference type="Pfam" id="PF00924"/>
    </source>
</evidence>
<proteinExistence type="predicted"/>
<dbReference type="SUPFAM" id="SSF50182">
    <property type="entry name" value="Sm-like ribonucleoproteins"/>
    <property type="match status" value="1"/>
</dbReference>
<evidence type="ECO:0000313" key="7">
    <source>
        <dbReference type="EMBL" id="QFU96828.1"/>
    </source>
</evidence>
<keyword evidence="8" id="KW-1185">Reference proteome</keyword>
<evidence type="ECO:0000256" key="4">
    <source>
        <dbReference type="ARBA" id="ARBA00023136"/>
    </source>
</evidence>
<reference evidence="7 8" key="1">
    <citation type="submission" date="2019-10" db="EMBL/GenBank/DDBJ databases">
        <title>Genome sequence of Luteimicrobium xylanilyticum HY-24.</title>
        <authorList>
            <person name="Kim D.Y."/>
            <person name="Park H.-Y."/>
        </authorList>
    </citation>
    <scope>NUCLEOTIDE SEQUENCE [LARGE SCALE GENOMIC DNA]</scope>
    <source>
        <strain evidence="7 8">HY-24</strain>
    </source>
</reference>
<dbReference type="InterPro" id="IPR010920">
    <property type="entry name" value="LSM_dom_sf"/>
</dbReference>
<organism evidence="7 8">
    <name type="scientific">Luteimicrobium xylanilyticum</name>
    <dbReference type="NCBI Taxonomy" id="1133546"/>
    <lineage>
        <taxon>Bacteria</taxon>
        <taxon>Bacillati</taxon>
        <taxon>Actinomycetota</taxon>
        <taxon>Actinomycetes</taxon>
        <taxon>Micrococcales</taxon>
        <taxon>Luteimicrobium</taxon>
    </lineage>
</organism>
<dbReference type="Gene3D" id="1.10.287.1260">
    <property type="match status" value="1"/>
</dbReference>
<dbReference type="KEGG" id="lxl:KDY119_00318"/>
<dbReference type="Pfam" id="PF00924">
    <property type="entry name" value="MS_channel_2nd"/>
    <property type="match status" value="1"/>
</dbReference>
<dbReference type="AlphaFoldDB" id="A0A5P9Q605"/>
<dbReference type="RefSeq" id="WP_051136910.1">
    <property type="nucleotide sequence ID" value="NZ_BAABIH010000013.1"/>
</dbReference>
<evidence type="ECO:0000313" key="8">
    <source>
        <dbReference type="Proteomes" id="UP000326702"/>
    </source>
</evidence>
<accession>A0A5P9Q605</accession>
<dbReference type="InterPro" id="IPR023408">
    <property type="entry name" value="MscS_beta-dom_sf"/>
</dbReference>
<name>A0A5P9Q605_9MICO</name>
<dbReference type="InterPro" id="IPR006686">
    <property type="entry name" value="MscS_channel_CS"/>
</dbReference>
<evidence type="ECO:0000256" key="3">
    <source>
        <dbReference type="ARBA" id="ARBA00022989"/>
    </source>
</evidence>
<dbReference type="InterPro" id="IPR006685">
    <property type="entry name" value="MscS_channel_2nd"/>
</dbReference>
<evidence type="ECO:0000256" key="2">
    <source>
        <dbReference type="ARBA" id="ARBA00022692"/>
    </source>
</evidence>
<feature type="domain" description="Mechanosensitive ion channel MscS" evidence="6">
    <location>
        <begin position="102"/>
        <end position="165"/>
    </location>
</feature>
<dbReference type="InterPro" id="IPR045275">
    <property type="entry name" value="MscS_archaea/bacteria_type"/>
</dbReference>
<keyword evidence="3 5" id="KW-1133">Transmembrane helix</keyword>
<keyword evidence="4 5" id="KW-0472">Membrane</keyword>
<dbReference type="GO" id="GO:0008381">
    <property type="term" value="F:mechanosensitive monoatomic ion channel activity"/>
    <property type="evidence" value="ECO:0007669"/>
    <property type="project" value="InterPro"/>
</dbReference>
<dbReference type="Proteomes" id="UP000326702">
    <property type="component" value="Chromosome"/>
</dbReference>
<dbReference type="EMBL" id="CP045529">
    <property type="protein sequence ID" value="QFU96828.1"/>
    <property type="molecule type" value="Genomic_DNA"/>
</dbReference>
<feature type="transmembrane region" description="Helical" evidence="5">
    <location>
        <begin position="83"/>
        <end position="102"/>
    </location>
</feature>
<dbReference type="PANTHER" id="PTHR30221:SF1">
    <property type="entry name" value="SMALL-CONDUCTANCE MECHANOSENSITIVE CHANNEL"/>
    <property type="match status" value="1"/>
</dbReference>
<dbReference type="Gene3D" id="2.30.30.60">
    <property type="match status" value="1"/>
</dbReference>
<sequence length="272" mass="28567">MSLGSWIDFDSISGWTVVWLVVTGVATWLAARYGRRAVGRVLGRVDGLSDNYSVTAARIAGYLVVLLGIGIALTILGSDVQPLLAIVLIVGIVAFLALRGVADNFGASLVLQTRKPAHLGDMVESLEHTGTVVELNGRSVVLRTFDGRLVHLPNGKVLSEPLVNRTSTTGNRSEIEIRTTALDHVATLRDPLLATTRHTAGVRPDPPPDLVWVGSTPNRLVGRLRLWHAPADGTSVASAVALGASEALREAGLAASLSAPPLPAALSPAPEL</sequence>
<keyword evidence="2 5" id="KW-0812">Transmembrane</keyword>
<dbReference type="PANTHER" id="PTHR30221">
    <property type="entry name" value="SMALL-CONDUCTANCE MECHANOSENSITIVE CHANNEL"/>
    <property type="match status" value="1"/>
</dbReference>
<evidence type="ECO:0000256" key="1">
    <source>
        <dbReference type="ARBA" id="ARBA00004370"/>
    </source>
</evidence>
<gene>
    <name evidence="7" type="ORF">KDY119_00318</name>
</gene>
<comment type="subcellular location">
    <subcellularLocation>
        <location evidence="1">Membrane</location>
    </subcellularLocation>
</comment>
<feature type="transmembrane region" description="Helical" evidence="5">
    <location>
        <begin position="12"/>
        <end position="31"/>
    </location>
</feature>
<dbReference type="GO" id="GO:0016020">
    <property type="term" value="C:membrane"/>
    <property type="evidence" value="ECO:0007669"/>
    <property type="project" value="UniProtKB-SubCell"/>
</dbReference>
<protein>
    <submittedName>
        <fullName evidence="7">Putative MscS family protein</fullName>
    </submittedName>
</protein>
<evidence type="ECO:0000256" key="5">
    <source>
        <dbReference type="SAM" id="Phobius"/>
    </source>
</evidence>
<dbReference type="OrthoDB" id="5069510at2"/>
<feature type="transmembrane region" description="Helical" evidence="5">
    <location>
        <begin position="52"/>
        <end position="77"/>
    </location>
</feature>
<dbReference type="PROSITE" id="PS01246">
    <property type="entry name" value="UPF0003"/>
    <property type="match status" value="1"/>
</dbReference>